<evidence type="ECO:0000313" key="2">
    <source>
        <dbReference type="Proteomes" id="UP001203297"/>
    </source>
</evidence>
<evidence type="ECO:0008006" key="3">
    <source>
        <dbReference type="Google" id="ProtNLM"/>
    </source>
</evidence>
<keyword evidence="2" id="KW-1185">Reference proteome</keyword>
<dbReference type="Proteomes" id="UP001203297">
    <property type="component" value="Unassembled WGS sequence"/>
</dbReference>
<reference evidence="1" key="1">
    <citation type="journal article" date="2022" name="New Phytol.">
        <title>Evolutionary transition to the ectomycorrhizal habit in the genomes of a hyperdiverse lineage of mushroom-forming fungi.</title>
        <authorList>
            <person name="Looney B."/>
            <person name="Miyauchi S."/>
            <person name="Morin E."/>
            <person name="Drula E."/>
            <person name="Courty P.E."/>
            <person name="Kohler A."/>
            <person name="Kuo A."/>
            <person name="LaButti K."/>
            <person name="Pangilinan J."/>
            <person name="Lipzen A."/>
            <person name="Riley R."/>
            <person name="Andreopoulos W."/>
            <person name="He G."/>
            <person name="Johnson J."/>
            <person name="Nolan M."/>
            <person name="Tritt A."/>
            <person name="Barry K.W."/>
            <person name="Grigoriev I.V."/>
            <person name="Nagy L.G."/>
            <person name="Hibbett D."/>
            <person name="Henrissat B."/>
            <person name="Matheny P.B."/>
            <person name="Labbe J."/>
            <person name="Martin F.M."/>
        </authorList>
    </citation>
    <scope>NUCLEOTIDE SEQUENCE</scope>
    <source>
        <strain evidence="1">BPL690</strain>
    </source>
</reference>
<name>A0AAD4LZ88_9AGAM</name>
<comment type="caution">
    <text evidence="1">The sequence shown here is derived from an EMBL/GenBank/DDBJ whole genome shotgun (WGS) entry which is preliminary data.</text>
</comment>
<evidence type="ECO:0000313" key="1">
    <source>
        <dbReference type="EMBL" id="KAI0293731.1"/>
    </source>
</evidence>
<dbReference type="EMBL" id="WTXG01000089">
    <property type="protein sequence ID" value="KAI0293731.1"/>
    <property type="molecule type" value="Genomic_DNA"/>
</dbReference>
<accession>A0AAD4LZ88</accession>
<sequence>MWLCHGNKAAQGNMPGKANINFEFRPEDNRYLIVHECSGLEPGDAQGLQAIRDFISSRTDASRSSPERLHAVWICIPLSDAIDGRVGEEVKEILGMRNVPVIVVFTKFDMAVSQVLFNTRGDDSQRHESARAKAYAMYEDICRSLFGKDPGDVPTTIASVKPRFHNLIGELIVMADRSVTDSRTVPVPSVRSGAHRAKPRIDPVHLAWSAALRASYDITIQASIEIGRYREWAHLADHKES</sequence>
<dbReference type="InterPro" id="IPR027417">
    <property type="entry name" value="P-loop_NTPase"/>
</dbReference>
<gene>
    <name evidence="1" type="ORF">B0F90DRAFT_1761003</name>
</gene>
<protein>
    <recommendedName>
        <fullName evidence="3">G domain-containing protein</fullName>
    </recommendedName>
</protein>
<dbReference type="AlphaFoldDB" id="A0AAD4LZ88"/>
<dbReference type="SUPFAM" id="SSF52540">
    <property type="entry name" value="P-loop containing nucleoside triphosphate hydrolases"/>
    <property type="match status" value="1"/>
</dbReference>
<organism evidence="1 2">
    <name type="scientific">Multifurca ochricompacta</name>
    <dbReference type="NCBI Taxonomy" id="376703"/>
    <lineage>
        <taxon>Eukaryota</taxon>
        <taxon>Fungi</taxon>
        <taxon>Dikarya</taxon>
        <taxon>Basidiomycota</taxon>
        <taxon>Agaricomycotina</taxon>
        <taxon>Agaricomycetes</taxon>
        <taxon>Russulales</taxon>
        <taxon>Russulaceae</taxon>
        <taxon>Multifurca</taxon>
    </lineage>
</organism>
<proteinExistence type="predicted"/>